<keyword evidence="2" id="KW-1185">Reference proteome</keyword>
<proteinExistence type="predicted"/>
<evidence type="ECO:0000313" key="2">
    <source>
        <dbReference type="Proteomes" id="UP000315949"/>
    </source>
</evidence>
<sequence>MVPVVVVIVAIETAAFAGNAPARVAKMAWMFGMGRHQYRTMMQRVKAQFDCIRNHRRKGRCRRGGSQPAIGSPMVVTHAPHCASSVFTTVMRGRPA</sequence>
<comment type="caution">
    <text evidence="1">The sequence shown here is derived from an EMBL/GenBank/DDBJ whole genome shotgun (WGS) entry which is preliminary data.</text>
</comment>
<evidence type="ECO:0000313" key="1">
    <source>
        <dbReference type="EMBL" id="TWT18936.1"/>
    </source>
</evidence>
<protein>
    <submittedName>
        <fullName evidence="1">Uncharacterized protein</fullName>
    </submittedName>
</protein>
<accession>A0A5C5TYW9</accession>
<reference evidence="1 2" key="1">
    <citation type="submission" date="2019-07" db="EMBL/GenBank/DDBJ databases">
        <title>Luteimonas sp. YD-1 nov., isolated from acidic soil.</title>
        <authorList>
            <person name="Zhou J."/>
        </authorList>
    </citation>
    <scope>NUCLEOTIDE SEQUENCE [LARGE SCALE GENOMIC DNA]</scope>
    <source>
        <strain evidence="1 2">YD-1</strain>
    </source>
</reference>
<name>A0A5C5TYW9_9GAMM</name>
<dbReference type="AlphaFoldDB" id="A0A5C5TYW9"/>
<dbReference type="EMBL" id="VOHE01000004">
    <property type="protein sequence ID" value="TWT18936.1"/>
    <property type="molecule type" value="Genomic_DNA"/>
</dbReference>
<gene>
    <name evidence="1" type="ORF">FQY79_09925</name>
</gene>
<organism evidence="1 2">
    <name type="scientific">Luteimonas wenzhouensis</name>
    <dbReference type="NCBI Taxonomy" id="2599615"/>
    <lineage>
        <taxon>Bacteria</taxon>
        <taxon>Pseudomonadati</taxon>
        <taxon>Pseudomonadota</taxon>
        <taxon>Gammaproteobacteria</taxon>
        <taxon>Lysobacterales</taxon>
        <taxon>Lysobacteraceae</taxon>
        <taxon>Luteimonas</taxon>
    </lineage>
</organism>
<dbReference type="Proteomes" id="UP000315949">
    <property type="component" value="Unassembled WGS sequence"/>
</dbReference>